<evidence type="ECO:0000256" key="3">
    <source>
        <dbReference type="ARBA" id="ARBA00022679"/>
    </source>
</evidence>
<dbReference type="InterPro" id="IPR043502">
    <property type="entry name" value="DNA/RNA_pol_sf"/>
</dbReference>
<dbReference type="Proteomes" id="UP001152795">
    <property type="component" value="Unassembled WGS sequence"/>
</dbReference>
<keyword evidence="7" id="KW-0238">DNA-binding</keyword>
<feature type="region of interest" description="Disordered" evidence="10">
    <location>
        <begin position="1412"/>
        <end position="1439"/>
    </location>
</feature>
<dbReference type="GO" id="GO:0003887">
    <property type="term" value="F:DNA-directed DNA polymerase activity"/>
    <property type="evidence" value="ECO:0007669"/>
    <property type="project" value="UniProtKB-KW"/>
</dbReference>
<dbReference type="Gene3D" id="3.30.420.10">
    <property type="entry name" value="Ribonuclease H-like superfamily/Ribonuclease H"/>
    <property type="match status" value="1"/>
</dbReference>
<evidence type="ECO:0000256" key="7">
    <source>
        <dbReference type="ARBA" id="ARBA00023125"/>
    </source>
</evidence>
<evidence type="ECO:0000256" key="8">
    <source>
        <dbReference type="ARBA" id="ARBA00049244"/>
    </source>
</evidence>
<evidence type="ECO:0000313" key="12">
    <source>
        <dbReference type="EMBL" id="CAB3978516.1"/>
    </source>
</evidence>
<dbReference type="GO" id="GO:0003677">
    <property type="term" value="F:DNA binding"/>
    <property type="evidence" value="ECO:0007669"/>
    <property type="project" value="UniProtKB-KW"/>
</dbReference>
<evidence type="ECO:0000313" key="13">
    <source>
        <dbReference type="Proteomes" id="UP001152795"/>
    </source>
</evidence>
<dbReference type="GO" id="GO:0000166">
    <property type="term" value="F:nucleotide binding"/>
    <property type="evidence" value="ECO:0007669"/>
    <property type="project" value="InterPro"/>
</dbReference>
<evidence type="ECO:0000256" key="4">
    <source>
        <dbReference type="ARBA" id="ARBA00022695"/>
    </source>
</evidence>
<dbReference type="InterPro" id="IPR004868">
    <property type="entry name" value="DNA-dir_DNA_pol_B_mt/vir"/>
</dbReference>
<evidence type="ECO:0000259" key="11">
    <source>
        <dbReference type="Pfam" id="PF03175"/>
    </source>
</evidence>
<dbReference type="Gene3D" id="3.90.1600.10">
    <property type="entry name" value="Palm domain of DNA polymerase"/>
    <property type="match status" value="1"/>
</dbReference>
<evidence type="ECO:0000256" key="10">
    <source>
        <dbReference type="SAM" id="MobiDB-lite"/>
    </source>
</evidence>
<dbReference type="Pfam" id="PF03175">
    <property type="entry name" value="DNA_pol_B_2"/>
    <property type="match status" value="2"/>
</dbReference>
<dbReference type="InterPro" id="IPR012337">
    <property type="entry name" value="RNaseH-like_sf"/>
</dbReference>
<keyword evidence="5" id="KW-0235">DNA replication</keyword>
<keyword evidence="13" id="KW-1185">Reference proteome</keyword>
<proteinExistence type="inferred from homology"/>
<dbReference type="SUPFAM" id="SSF53098">
    <property type="entry name" value="Ribonuclease H-like"/>
    <property type="match status" value="1"/>
</dbReference>
<keyword evidence="6" id="KW-0239">DNA-directed DNA polymerase</keyword>
<dbReference type="Gene3D" id="3.40.960.10">
    <property type="entry name" value="VSR Endonuclease"/>
    <property type="match status" value="1"/>
</dbReference>
<evidence type="ECO:0000256" key="1">
    <source>
        <dbReference type="ARBA" id="ARBA00005755"/>
    </source>
</evidence>
<feature type="region of interest" description="Disordered" evidence="10">
    <location>
        <begin position="1361"/>
        <end position="1382"/>
    </location>
</feature>
<keyword evidence="3" id="KW-0808">Transferase</keyword>
<dbReference type="InterPro" id="IPR023211">
    <property type="entry name" value="DNA_pol_palm_dom_sf"/>
</dbReference>
<keyword evidence="4" id="KW-0548">Nucleotidyltransferase</keyword>
<organism evidence="12 13">
    <name type="scientific">Paramuricea clavata</name>
    <name type="common">Red gorgonian</name>
    <name type="synonym">Violescent sea-whip</name>
    <dbReference type="NCBI Taxonomy" id="317549"/>
    <lineage>
        <taxon>Eukaryota</taxon>
        <taxon>Metazoa</taxon>
        <taxon>Cnidaria</taxon>
        <taxon>Anthozoa</taxon>
        <taxon>Octocorallia</taxon>
        <taxon>Malacalcyonacea</taxon>
        <taxon>Plexauridae</taxon>
        <taxon>Paramuricea</taxon>
    </lineage>
</organism>
<reference evidence="12" key="1">
    <citation type="submission" date="2020-04" db="EMBL/GenBank/DDBJ databases">
        <authorList>
            <person name="Alioto T."/>
            <person name="Alioto T."/>
            <person name="Gomez Garrido J."/>
        </authorList>
    </citation>
    <scope>NUCLEOTIDE SEQUENCE</scope>
    <source>
        <strain evidence="12">A484AB</strain>
    </source>
</reference>
<dbReference type="EC" id="2.7.7.7" evidence="2"/>
<evidence type="ECO:0000256" key="9">
    <source>
        <dbReference type="SAM" id="Coils"/>
    </source>
</evidence>
<sequence>MTPRRGMNSQLEKLRQKAIQKNKKAGRLLKKIDRELSKRKTNLSKVMAFQKKSTKLLNQALKYVNKRENLKRSGNLETPKAVHFNVEKVSERFVKKFGATSCVYRATMARSEENNSVKLKNIFEELDSLFTETIDQVKTQCDLQRPLEDKLRIMVRSDALKAPISTRLLPAIQMTSNKIMSEVTKVLQSNENIPLDQSFTVDIVAVRSPTASGKSLKVLDYNKDSLIKKSIITIRNRDTLCCGRALGVARALADNHPKLLQFKQGKAIQKRVALELYKKANILPGPCGLREVSKFQGVLPGYQIVVIDFNARNTVIYEGPRRGKKLILYRCGDHFNVINPKRIPSFHGKRFFCEKCKSFFSNYRTHPCSDPCHTCLRKECLFVSTEKKTCPDCFKICRSLACFNHHKKNRTSKGIDLPSICDKSFRCQTCFANVERKRQDEHRCGENVCRICKKYVLSDHLCYMQPEQPKTPNDKLLFYDFETDFSDGEHVVNFAVVQYAHGTEFVFKGYDALNKFCSFLFSMDHKGYTAIAHNAKAFDGVFIQRWLIENRPTANMHVIHSGQKIMQLTVKDYNIRLVDSLNFLQMPLSKFPETFGLDPAKFSKGDFPFKFNTRGNQNYEGPMPAIEHYSPDTKSEKDREKLITWHEELVKSNYVFNFEQELYVYCSQDVTILRLCCLKFRDSFLSETNVDPFCYCTIAASVMAVYCSKYLKKDTIGIVPKNMYRGGNKPFSKSSIEWLEFVSVQTNSVIQHAVNGGEKMIFDNVLGKVYHVDGFCEETGTVYEFYGCVYHACPLCFDRENNHPFHSQRKMADVYEETIARQERLRDLGYTVKTIWEHDYITLKETNEMKHFLDMFDIVTDLEPRDAFFGGRVNGFKLFRDAQEGETINFSDYCSLYPFINKSKNYPTGHPTIIRKNFQDISNYFGLIKCKVLAPAKLYHPVLPVRAKGKLFFPLCKRCVIDNSSECRHSEEDRAFWGTFSTIEVLKAIEKGYKVVKIHEVWHFENSSSELFSEYVNYFLRIKQESSGFPDWVETPEDQVKYINNYYEHEGVRLRIDKIEVNPGLRAFAKLCLNSLWGKFCQKDGRLNTEFVSDPLHFYKLLNGADVEMHDLCILNDELVELIYKRKHEYEVENKLTNIFIGIFTTAWARLELYNVMDLLGEDVLYVDTDSCMYVTRPDGPKPPLGDYLGNLTNEITPKHGAGSYITQFACGGPKNYAYVVSNGKKCCKIRGFTLNFKNSQILNFDSMKDAICKYVNGSPSVDKKKRRQKADSLDVINECKITREKWSRRLVNKREVKSYQVVYDKRIILDEGEDTIPFGYHWEPSTVSTQVQLVSQLTQTVPNHILFTLVQPPSSVSRVEQQMNDDIDRGDASDEDTNSRNANNYCVEFDIDLIATDDECDVDYESENDYDRSFINDNEMSDDENESSFYRRVDNDSY</sequence>
<gene>
    <name evidence="12" type="ORF">PACLA_8A077038</name>
</gene>
<comment type="catalytic activity">
    <reaction evidence="8">
        <text>DNA(n) + a 2'-deoxyribonucleoside 5'-triphosphate = DNA(n+1) + diphosphate</text>
        <dbReference type="Rhea" id="RHEA:22508"/>
        <dbReference type="Rhea" id="RHEA-COMP:17339"/>
        <dbReference type="Rhea" id="RHEA-COMP:17340"/>
        <dbReference type="ChEBI" id="CHEBI:33019"/>
        <dbReference type="ChEBI" id="CHEBI:61560"/>
        <dbReference type="ChEBI" id="CHEBI:173112"/>
        <dbReference type="EC" id="2.7.7.7"/>
    </reaction>
</comment>
<dbReference type="InterPro" id="IPR036397">
    <property type="entry name" value="RNaseH_sf"/>
</dbReference>
<comment type="caution">
    <text evidence="12">The sequence shown here is derived from an EMBL/GenBank/DDBJ whole genome shotgun (WGS) entry which is preliminary data.</text>
</comment>
<feature type="compositionally biased region" description="Basic and acidic residues" evidence="10">
    <location>
        <begin position="1430"/>
        <end position="1439"/>
    </location>
</feature>
<feature type="coiled-coil region" evidence="9">
    <location>
        <begin position="4"/>
        <end position="31"/>
    </location>
</feature>
<accession>A0A7D9D7X9</accession>
<evidence type="ECO:0000256" key="6">
    <source>
        <dbReference type="ARBA" id="ARBA00022932"/>
    </source>
</evidence>
<name>A0A7D9D7X9_PARCT</name>
<dbReference type="OrthoDB" id="10064239at2759"/>
<feature type="domain" description="DNA-directed DNA polymerase family B mitochondria/virus" evidence="11">
    <location>
        <begin position="852"/>
        <end position="1156"/>
    </location>
</feature>
<evidence type="ECO:0000256" key="2">
    <source>
        <dbReference type="ARBA" id="ARBA00012417"/>
    </source>
</evidence>
<dbReference type="GO" id="GO:0006260">
    <property type="term" value="P:DNA replication"/>
    <property type="evidence" value="ECO:0007669"/>
    <property type="project" value="UniProtKB-KW"/>
</dbReference>
<feature type="domain" description="DNA-directed DNA polymerase family B mitochondria/virus" evidence="11">
    <location>
        <begin position="525"/>
        <end position="724"/>
    </location>
</feature>
<comment type="similarity">
    <text evidence="1">Belongs to the DNA polymerase type-B family.</text>
</comment>
<dbReference type="Gene3D" id="1.10.287.690">
    <property type="entry name" value="Helix hairpin bin"/>
    <property type="match status" value="1"/>
</dbReference>
<dbReference type="PANTHER" id="PTHR33568:SF3">
    <property type="entry name" value="DNA-DIRECTED DNA POLYMERASE"/>
    <property type="match status" value="1"/>
</dbReference>
<dbReference type="SUPFAM" id="SSF56672">
    <property type="entry name" value="DNA/RNA polymerases"/>
    <property type="match status" value="1"/>
</dbReference>
<dbReference type="PANTHER" id="PTHR33568">
    <property type="entry name" value="DNA POLYMERASE"/>
    <property type="match status" value="1"/>
</dbReference>
<dbReference type="EMBL" id="CACRXK020000120">
    <property type="protein sequence ID" value="CAB3978516.1"/>
    <property type="molecule type" value="Genomic_DNA"/>
</dbReference>
<evidence type="ECO:0000256" key="5">
    <source>
        <dbReference type="ARBA" id="ARBA00022705"/>
    </source>
</evidence>
<protein>
    <recommendedName>
        <fullName evidence="2">DNA-directed DNA polymerase</fullName>
        <ecNumber evidence="2">2.7.7.7</ecNumber>
    </recommendedName>
</protein>
<keyword evidence="9" id="KW-0175">Coiled coil</keyword>